<proteinExistence type="predicted"/>
<evidence type="ECO:0000313" key="1">
    <source>
        <dbReference type="EMBL" id="PWE27194.1"/>
    </source>
</evidence>
<dbReference type="SUPFAM" id="SSF103025">
    <property type="entry name" value="Folate-binding domain"/>
    <property type="match status" value="1"/>
</dbReference>
<dbReference type="EMBL" id="QEYD01000012">
    <property type="protein sequence ID" value="PWE27194.1"/>
    <property type="molecule type" value="Genomic_DNA"/>
</dbReference>
<dbReference type="InterPro" id="IPR007375">
    <property type="entry name" value="SoxG"/>
</dbReference>
<dbReference type="AlphaFoldDB" id="A0A2U2C5X0"/>
<protein>
    <submittedName>
        <fullName evidence="1">Sarcosine oxidase subunit gamma</fullName>
    </submittedName>
</protein>
<organism evidence="1 2">
    <name type="scientific">Pararhodobacter marinus</name>
    <dbReference type="NCBI Taxonomy" id="2184063"/>
    <lineage>
        <taxon>Bacteria</taxon>
        <taxon>Pseudomonadati</taxon>
        <taxon>Pseudomonadota</taxon>
        <taxon>Alphaproteobacteria</taxon>
        <taxon>Rhodobacterales</taxon>
        <taxon>Paracoccaceae</taxon>
        <taxon>Pararhodobacter</taxon>
    </lineage>
</organism>
<dbReference type="GeneID" id="94366787"/>
<dbReference type="OrthoDB" id="9814782at2"/>
<accession>A0A2U2C5X0</accession>
<evidence type="ECO:0000313" key="2">
    <source>
        <dbReference type="Proteomes" id="UP000244940"/>
    </source>
</evidence>
<comment type="caution">
    <text evidence="1">The sequence shown here is derived from an EMBL/GenBank/DDBJ whole genome shotgun (WGS) entry which is preliminary data.</text>
</comment>
<dbReference type="Pfam" id="PF04268">
    <property type="entry name" value="SoxG"/>
    <property type="match status" value="1"/>
</dbReference>
<dbReference type="Gene3D" id="3.30.70.1520">
    <property type="entry name" value="Heterotetrameric sarcosine oxidase"/>
    <property type="match status" value="1"/>
</dbReference>
<reference evidence="1 2" key="1">
    <citation type="submission" date="2018-05" db="EMBL/GenBank/DDBJ databases">
        <title>Pararhodobacter marina sp. nov., isolated from deep-sea water of the Indian Ocean.</title>
        <authorList>
            <person name="Lai Q.Sr."/>
            <person name="Liu X."/>
            <person name="Shao Z."/>
        </authorList>
    </citation>
    <scope>NUCLEOTIDE SEQUENCE [LARGE SCALE GENOMIC DNA]</scope>
    <source>
        <strain evidence="1 2">CIC4N-9</strain>
    </source>
</reference>
<dbReference type="Gene3D" id="3.30.1360.120">
    <property type="entry name" value="Probable tRNA modification gtpase trme, domain 1"/>
    <property type="match status" value="1"/>
</dbReference>
<dbReference type="Proteomes" id="UP000244940">
    <property type="component" value="Unassembled WGS sequence"/>
</dbReference>
<keyword evidence="2" id="KW-1185">Reference proteome</keyword>
<sequence length="185" mass="19187">MSDAVSALKGARASGMVELADAGPTGMITLRGDLGVLGGALASVLGLSAPEQRRVVSGEAGEVLWMSPDELLVVLPYDKAPEAAAALEAALGDAFATVAVVSDGRALIHLSGAQTRDVLAKLMPVDFAGFETGELRRSRVAQVAAAVWRRSDNDWSLICFRSVADYVFASLATVAKPGGEVGLYR</sequence>
<name>A0A2U2C5X0_9RHOB</name>
<dbReference type="RefSeq" id="WP_109534738.1">
    <property type="nucleotide sequence ID" value="NZ_QEYD01000012.1"/>
</dbReference>
<dbReference type="InterPro" id="IPR027266">
    <property type="entry name" value="TrmE/GcvT-like"/>
</dbReference>
<gene>
    <name evidence="1" type="ORF">C4N9_17985</name>
</gene>